<proteinExistence type="inferred from homology"/>
<evidence type="ECO:0000256" key="2">
    <source>
        <dbReference type="SAM" id="SignalP"/>
    </source>
</evidence>
<sequence length="485" mass="54629">MAAPTQPPPPPLHLLFILLLTVVLSASPAFSSEIVDSLPGFSGKLPFNLETGYVSVGDSEMFYYFIQSEGKPKLDPLLLWITGGPGCSSFNSLVYEIGPLEFDFDNYEGGLPQLISYPYSWTKAASIIFLDSPVGTGFSYSRSPEGWQSSDTKAANETYEFLMQWFAEHPEYLKVPFYVGGDGYSGIIVPLVTELILAGVNQGGQAPNIKLRVMSHQTFVYGYLVGSPNTDKFIDSNSKVQFAHRMALISDDTYHTAKNYCNENYIDVDITNTNCVLALDDYETCVKYIWPNNILEPKCTVGLPHDERWSGRRSLQENSDSFILSSLQSPDLDCPTADHVLSDIWANDEGVQDALHVRKGTVEQWSRCNVTISYEQDVPSVVHLHQYFTNYGLRNISSLISGDRDMVTPFVGVVQWIKSLNLSISDEWRPWFLDGQVAGYTRQYEKNRIFRLTYATVKGGGHTAAEYYRRECYEMFSRWVNLCPL</sequence>
<dbReference type="AlphaFoldDB" id="A0A9Q1KPM8"/>
<protein>
    <recommendedName>
        <fullName evidence="5">Serine carboxypeptidase-like 18</fullName>
    </recommendedName>
</protein>
<name>A0A9Q1KPM8_9CARY</name>
<dbReference type="GO" id="GO:0019748">
    <property type="term" value="P:secondary metabolic process"/>
    <property type="evidence" value="ECO:0007669"/>
    <property type="project" value="TreeGrafter"/>
</dbReference>
<accession>A0A9Q1KPM8</accession>
<comment type="caution">
    <text evidence="3">The sequence shown here is derived from an EMBL/GenBank/DDBJ whole genome shotgun (WGS) entry which is preliminary data.</text>
</comment>
<dbReference type="Gene3D" id="3.40.50.12670">
    <property type="match status" value="1"/>
</dbReference>
<dbReference type="SUPFAM" id="SSF53474">
    <property type="entry name" value="alpha/beta-Hydrolases"/>
    <property type="match status" value="1"/>
</dbReference>
<organism evidence="3 4">
    <name type="scientific">Carnegiea gigantea</name>
    <dbReference type="NCBI Taxonomy" id="171969"/>
    <lineage>
        <taxon>Eukaryota</taxon>
        <taxon>Viridiplantae</taxon>
        <taxon>Streptophyta</taxon>
        <taxon>Embryophyta</taxon>
        <taxon>Tracheophyta</taxon>
        <taxon>Spermatophyta</taxon>
        <taxon>Magnoliopsida</taxon>
        <taxon>eudicotyledons</taxon>
        <taxon>Gunneridae</taxon>
        <taxon>Pentapetalae</taxon>
        <taxon>Caryophyllales</taxon>
        <taxon>Cactineae</taxon>
        <taxon>Cactaceae</taxon>
        <taxon>Cactoideae</taxon>
        <taxon>Echinocereeae</taxon>
        <taxon>Carnegiea</taxon>
    </lineage>
</organism>
<feature type="chain" id="PRO_5040126568" description="Serine carboxypeptidase-like 18" evidence="2">
    <location>
        <begin position="26"/>
        <end position="485"/>
    </location>
</feature>
<dbReference type="PRINTS" id="PR00724">
    <property type="entry name" value="CRBOXYPTASEC"/>
</dbReference>
<dbReference type="InterPro" id="IPR001563">
    <property type="entry name" value="Peptidase_S10"/>
</dbReference>
<dbReference type="GO" id="GO:0006508">
    <property type="term" value="P:proteolysis"/>
    <property type="evidence" value="ECO:0007669"/>
    <property type="project" value="InterPro"/>
</dbReference>
<evidence type="ECO:0000256" key="1">
    <source>
        <dbReference type="ARBA" id="ARBA00009431"/>
    </source>
</evidence>
<dbReference type="OrthoDB" id="443318at2759"/>
<dbReference type="Pfam" id="PF00450">
    <property type="entry name" value="Peptidase_S10"/>
    <property type="match status" value="1"/>
</dbReference>
<gene>
    <name evidence="3" type="ORF">Cgig2_019509</name>
</gene>
<dbReference type="PANTHER" id="PTHR11802">
    <property type="entry name" value="SERINE PROTEASE FAMILY S10 SERINE CARBOXYPEPTIDASE"/>
    <property type="match status" value="1"/>
</dbReference>
<comment type="similarity">
    <text evidence="1">Belongs to the peptidase S10 family.</text>
</comment>
<evidence type="ECO:0000313" key="4">
    <source>
        <dbReference type="Proteomes" id="UP001153076"/>
    </source>
</evidence>
<dbReference type="Gene3D" id="3.40.50.1820">
    <property type="entry name" value="alpha/beta hydrolase"/>
    <property type="match status" value="1"/>
</dbReference>
<evidence type="ECO:0000313" key="3">
    <source>
        <dbReference type="EMBL" id="KAJ8447515.1"/>
    </source>
</evidence>
<keyword evidence="2" id="KW-0732">Signal</keyword>
<dbReference type="Proteomes" id="UP001153076">
    <property type="component" value="Unassembled WGS sequence"/>
</dbReference>
<dbReference type="FunFam" id="3.40.50.12670:FF:000002">
    <property type="entry name" value="Carboxypeptidase"/>
    <property type="match status" value="1"/>
</dbReference>
<dbReference type="InterPro" id="IPR029058">
    <property type="entry name" value="AB_hydrolase_fold"/>
</dbReference>
<dbReference type="GO" id="GO:0004185">
    <property type="term" value="F:serine-type carboxypeptidase activity"/>
    <property type="evidence" value="ECO:0007669"/>
    <property type="project" value="InterPro"/>
</dbReference>
<dbReference type="FunFam" id="3.40.50.1820:FF:000072">
    <property type="entry name" value="Serine carboxypeptidase-like 19"/>
    <property type="match status" value="1"/>
</dbReference>
<dbReference type="PANTHER" id="PTHR11802:SF377">
    <property type="entry name" value="SERINE CARBOXYPEPTIDASE-LIKE 18"/>
    <property type="match status" value="1"/>
</dbReference>
<keyword evidence="4" id="KW-1185">Reference proteome</keyword>
<evidence type="ECO:0008006" key="5">
    <source>
        <dbReference type="Google" id="ProtNLM"/>
    </source>
</evidence>
<dbReference type="EMBL" id="JAKOGI010000038">
    <property type="protein sequence ID" value="KAJ8447515.1"/>
    <property type="molecule type" value="Genomic_DNA"/>
</dbReference>
<feature type="signal peptide" evidence="2">
    <location>
        <begin position="1"/>
        <end position="25"/>
    </location>
</feature>
<reference evidence="3" key="1">
    <citation type="submission" date="2022-04" db="EMBL/GenBank/DDBJ databases">
        <title>Carnegiea gigantea Genome sequencing and assembly v2.</title>
        <authorList>
            <person name="Copetti D."/>
            <person name="Sanderson M.J."/>
            <person name="Burquez A."/>
            <person name="Wojciechowski M.F."/>
        </authorList>
    </citation>
    <scope>NUCLEOTIDE SEQUENCE</scope>
    <source>
        <strain evidence="3">SGP5-SGP5p</strain>
        <tissue evidence="3">Aerial part</tissue>
    </source>
</reference>
<dbReference type="GO" id="GO:0016747">
    <property type="term" value="F:acyltransferase activity, transferring groups other than amino-acyl groups"/>
    <property type="evidence" value="ECO:0007669"/>
    <property type="project" value="TreeGrafter"/>
</dbReference>